<keyword evidence="1" id="KW-0472">Membrane</keyword>
<name>A0AA87MSF6_9LEPT</name>
<organism evidence="2 3">
    <name type="scientific">Leptospira mayottensis 200901122</name>
    <dbReference type="NCBI Taxonomy" id="1193010"/>
    <lineage>
        <taxon>Bacteria</taxon>
        <taxon>Pseudomonadati</taxon>
        <taxon>Spirochaetota</taxon>
        <taxon>Spirochaetia</taxon>
        <taxon>Leptospirales</taxon>
        <taxon>Leptospiraceae</taxon>
        <taxon>Leptospira</taxon>
    </lineage>
</organism>
<proteinExistence type="predicted"/>
<feature type="transmembrane region" description="Helical" evidence="1">
    <location>
        <begin position="6"/>
        <end position="24"/>
    </location>
</feature>
<feature type="transmembrane region" description="Helical" evidence="1">
    <location>
        <begin position="94"/>
        <end position="111"/>
    </location>
</feature>
<protein>
    <submittedName>
        <fullName evidence="2">Uncharacterized protein</fullName>
    </submittedName>
</protein>
<dbReference type="Proteomes" id="UP000001343">
    <property type="component" value="Unassembled WGS sequence"/>
</dbReference>
<feature type="transmembrane region" description="Helical" evidence="1">
    <location>
        <begin position="148"/>
        <end position="165"/>
    </location>
</feature>
<dbReference type="RefSeq" id="WP_002747548.1">
    <property type="nucleotide sequence ID" value="NZ_AKWM02000014.1"/>
</dbReference>
<dbReference type="EMBL" id="AKWM02000014">
    <property type="protein sequence ID" value="EKS01513.1"/>
    <property type="molecule type" value="Genomic_DNA"/>
</dbReference>
<feature type="transmembrane region" description="Helical" evidence="1">
    <location>
        <begin position="52"/>
        <end position="74"/>
    </location>
</feature>
<evidence type="ECO:0000313" key="2">
    <source>
        <dbReference type="EMBL" id="EKS01513.1"/>
    </source>
</evidence>
<evidence type="ECO:0000313" key="3">
    <source>
        <dbReference type="Proteomes" id="UP000001343"/>
    </source>
</evidence>
<gene>
    <name evidence="2" type="ORF">LEP1GSC125_4285</name>
</gene>
<comment type="caution">
    <text evidence="2">The sequence shown here is derived from an EMBL/GenBank/DDBJ whole genome shotgun (WGS) entry which is preliminary data.</text>
</comment>
<evidence type="ECO:0000256" key="1">
    <source>
        <dbReference type="SAM" id="Phobius"/>
    </source>
</evidence>
<feature type="transmembrane region" description="Helical" evidence="1">
    <location>
        <begin position="123"/>
        <end position="142"/>
    </location>
</feature>
<sequence>MKFLSWITHPVLILPWGIVIAFNTGGKYKPWQIATANIPIFLQGGTDWGGSCLFAGWMANYIFFSFAAPVYAIGLVVNPEQNFITIVGLILRRMKWHILFFLILGPIMIFDDSNITPNDHRNLFLFFLVYYSFLILFISILLRFKTHFSLIFCIMPSLFLLFLLSDGVTTKAGQWNQSGVDPEIRIRGFRHKIFLDWHSICDGIFGNVEMNYIEKISIKIEDILFSISKTYSN</sequence>
<dbReference type="AlphaFoldDB" id="A0AA87MSF6"/>
<reference evidence="2 3" key="1">
    <citation type="journal article" date="2014" name="Int. J. Syst. Evol. Microbiol.">
        <title>Leptospira mayottensis sp. nov., a pathogenic species of the genus Leptospira isolated from humans.</title>
        <authorList>
            <person name="Bourhy P."/>
            <person name="Collet L."/>
            <person name="Brisse S."/>
            <person name="Picardeau M."/>
        </authorList>
    </citation>
    <scope>NUCLEOTIDE SEQUENCE [LARGE SCALE GENOMIC DNA]</scope>
    <source>
        <strain evidence="2 3">200901122</strain>
    </source>
</reference>
<accession>A0AA87MSF6</accession>
<keyword evidence="1" id="KW-1133">Transmembrane helix</keyword>
<keyword evidence="1" id="KW-0812">Transmembrane</keyword>